<gene>
    <name evidence="1" type="ORF">N8E88_04245</name>
</gene>
<evidence type="ECO:0000313" key="2">
    <source>
        <dbReference type="Proteomes" id="UP001061991"/>
    </source>
</evidence>
<geneLocation type="plasmid" evidence="1 2">
    <name>p_unnamed3</name>
</geneLocation>
<keyword evidence="2" id="KW-1185">Reference proteome</keyword>
<evidence type="ECO:0000313" key="1">
    <source>
        <dbReference type="EMBL" id="UXN57543.1"/>
    </source>
</evidence>
<keyword evidence="1" id="KW-0614">Plasmid</keyword>
<reference evidence="1" key="1">
    <citation type="submission" date="2022-09" db="EMBL/GenBank/DDBJ databases">
        <title>Interaction between co-microsymbionts with complementary sets of symbiotic genes in legume-rhizobium systems.</title>
        <authorList>
            <person name="Safronova V."/>
            <person name="Sazanova A."/>
            <person name="Afonin A."/>
            <person name="Chirak E."/>
        </authorList>
    </citation>
    <scope>NUCLEOTIDE SEQUENCE</scope>
    <source>
        <strain evidence="1">A18/3m</strain>
    </source>
</reference>
<sequence length="282" mass="30808">MTSFTSRPFRSLIASSLSNGVIWLGISFACLPFAWMILSSIRDPAEIFDVSRMFLPRSLAIKENYGRVLAETPVLSFMLNGIIVCTLILAAQVATALPCAYAIAKLRFHGKRPLLALAVLALLVPFQAIALPIFLGLAWIQALDTYFALVAPFLVSPLAILLFSQFLRAFPDEVIEAARLDRCSHTTILLRIILPASMPVIAAFSVFSVTYHWNDLYWPLIAISSADLAPPTLGILFFRDADGGDSYGSLMAAATLITLPLALVFLIAQRRFVEGITMGAIK</sequence>
<name>A0ACD4CVQ4_9HYPH</name>
<protein>
    <submittedName>
        <fullName evidence="1">Carbohydrate ABC transporter permease</fullName>
    </submittedName>
</protein>
<organism evidence="1 2">
    <name type="scientific">Phyllobacterium zundukense</name>
    <dbReference type="NCBI Taxonomy" id="1867719"/>
    <lineage>
        <taxon>Bacteria</taxon>
        <taxon>Pseudomonadati</taxon>
        <taxon>Pseudomonadota</taxon>
        <taxon>Alphaproteobacteria</taxon>
        <taxon>Hyphomicrobiales</taxon>
        <taxon>Phyllobacteriaceae</taxon>
        <taxon>Phyllobacterium</taxon>
    </lineage>
</organism>
<dbReference type="EMBL" id="CP104970">
    <property type="protein sequence ID" value="UXN57543.1"/>
    <property type="molecule type" value="Genomic_DNA"/>
</dbReference>
<dbReference type="Proteomes" id="UP001061991">
    <property type="component" value="Plasmid p_unnamed3"/>
</dbReference>
<proteinExistence type="predicted"/>
<accession>A0ACD4CVQ4</accession>